<dbReference type="AlphaFoldDB" id="A0A6G4WIW2"/>
<gene>
    <name evidence="1" type="primary">tcmP</name>
    <name evidence="1" type="ORF">G6N73_23420</name>
</gene>
<evidence type="ECO:0000313" key="2">
    <source>
        <dbReference type="Proteomes" id="UP001642900"/>
    </source>
</evidence>
<comment type="caution">
    <text evidence="1">The sequence shown here is derived from an EMBL/GenBank/DDBJ whole genome shotgun (WGS) entry which is preliminary data.</text>
</comment>
<dbReference type="RefSeq" id="WP_165032036.1">
    <property type="nucleotide sequence ID" value="NZ_JAAKZF010000043.1"/>
</dbReference>
<reference evidence="1 2" key="1">
    <citation type="submission" date="2020-02" db="EMBL/GenBank/DDBJ databases">
        <title>Genome sequence of strain CCNWXJ40-4.</title>
        <authorList>
            <person name="Gao J."/>
            <person name="Sun J."/>
        </authorList>
    </citation>
    <scope>NUCLEOTIDE SEQUENCE [LARGE SCALE GENOMIC DNA]</scope>
    <source>
        <strain evidence="1 2">CCNWXJ 40-4</strain>
    </source>
</reference>
<proteinExistence type="predicted"/>
<protein>
    <submittedName>
        <fullName evidence="1">Three-Cys-motif partner protein TcmP</fullName>
    </submittedName>
</protein>
<name>A0A6G4WIW2_9HYPH</name>
<keyword evidence="2" id="KW-1185">Reference proteome</keyword>
<dbReference type="NCBIfam" id="TIGR04474">
    <property type="entry name" value="tcm_partner"/>
    <property type="match status" value="1"/>
</dbReference>
<dbReference type="EMBL" id="JAAKZF010000043">
    <property type="protein sequence ID" value="NGO54060.1"/>
    <property type="molecule type" value="Genomic_DNA"/>
</dbReference>
<evidence type="ECO:0000313" key="1">
    <source>
        <dbReference type="EMBL" id="NGO54060.1"/>
    </source>
</evidence>
<sequence length="400" mass="45263">MDHIYKDREQTAAKHVILRHYLQELALITLGGKDTSYPALTYVDGFSGPWESRCADYSDTSFMIAIGVLKDVQRQLAAKGGRPVIKCFFAEKKRSSFRQLDPAVRAHHDPSSGFHVETFDGRFQDAIPDIMSFAEGFTLTFIDPTGWTEYPFDAISALLTRRPGEVLVNYMYDFAGRFTSWNDPTIIASFNGILRPGWPERIDRDLPPAEAAENLFRQEFKDAGGFQYVVSTPIKKLAERTHFCLTYGTRHWKGLEVYRSLERKALKGHDFRRFEAKLAKEEDETRPLFFTAADLHQTATLDAQIEREKHAAAEWLLDALRMKGRPIPFGQVSPWLLERFALTPSEAKDVCVALADAGTVLPTWRDAGPRRRKPDKSDLITLIPLLTSRGQVSLPAALPV</sequence>
<accession>A0A6G4WIW2</accession>
<organism evidence="1 2">
    <name type="scientific">Allomesorhizobium camelthorni</name>
    <dbReference type="NCBI Taxonomy" id="475069"/>
    <lineage>
        <taxon>Bacteria</taxon>
        <taxon>Pseudomonadati</taxon>
        <taxon>Pseudomonadota</taxon>
        <taxon>Alphaproteobacteria</taxon>
        <taxon>Hyphomicrobiales</taxon>
        <taxon>Phyllobacteriaceae</taxon>
        <taxon>Allomesorhizobium</taxon>
    </lineage>
</organism>
<dbReference type="InterPro" id="IPR031009">
    <property type="entry name" value="Tcm_partner"/>
</dbReference>
<dbReference type="Proteomes" id="UP001642900">
    <property type="component" value="Unassembled WGS sequence"/>
</dbReference>